<evidence type="ECO:0000256" key="4">
    <source>
        <dbReference type="ARBA" id="ARBA00022679"/>
    </source>
</evidence>
<dbReference type="CDD" id="cd07989">
    <property type="entry name" value="LPLAT_AGPAT-like"/>
    <property type="match status" value="1"/>
</dbReference>
<accession>A0A8S1J5V5</accession>
<feature type="transmembrane region" description="Helical" evidence="8">
    <location>
        <begin position="81"/>
        <end position="100"/>
    </location>
</feature>
<comment type="similarity">
    <text evidence="2 7">Belongs to the 1-acyl-sn-glycerol-3-phosphate acyltransferase family.</text>
</comment>
<evidence type="ECO:0000256" key="1">
    <source>
        <dbReference type="ARBA" id="ARBA00005189"/>
    </source>
</evidence>
<keyword evidence="3 7" id="KW-0444">Lipid biosynthesis</keyword>
<evidence type="ECO:0000256" key="6">
    <source>
        <dbReference type="ARBA" id="ARBA00023315"/>
    </source>
</evidence>
<evidence type="ECO:0000256" key="3">
    <source>
        <dbReference type="ARBA" id="ARBA00022516"/>
    </source>
</evidence>
<dbReference type="PANTHER" id="PTHR10434:SF64">
    <property type="entry name" value="1-ACYL-SN-GLYCEROL-3-PHOSPHATE ACYLTRANSFERASE-RELATED"/>
    <property type="match status" value="1"/>
</dbReference>
<evidence type="ECO:0000256" key="2">
    <source>
        <dbReference type="ARBA" id="ARBA00008655"/>
    </source>
</evidence>
<dbReference type="InterPro" id="IPR002123">
    <property type="entry name" value="Plipid/glycerol_acylTrfase"/>
</dbReference>
<evidence type="ECO:0000259" key="9">
    <source>
        <dbReference type="SMART" id="SM00563"/>
    </source>
</evidence>
<keyword evidence="8" id="KW-0812">Transmembrane</keyword>
<gene>
    <name evidence="10" type="ORF">OSTQU699_LOCUS8377</name>
</gene>
<dbReference type="Proteomes" id="UP000708148">
    <property type="component" value="Unassembled WGS sequence"/>
</dbReference>
<dbReference type="GO" id="GO:0006654">
    <property type="term" value="P:phosphatidic acid biosynthetic process"/>
    <property type="evidence" value="ECO:0007669"/>
    <property type="project" value="TreeGrafter"/>
</dbReference>
<reference evidence="10" key="1">
    <citation type="submission" date="2020-12" db="EMBL/GenBank/DDBJ databases">
        <authorList>
            <person name="Iha C."/>
        </authorList>
    </citation>
    <scope>NUCLEOTIDE SEQUENCE</scope>
</reference>
<keyword evidence="7" id="KW-1208">Phospholipid metabolism</keyword>
<dbReference type="NCBIfam" id="TIGR00530">
    <property type="entry name" value="AGP_acyltrn"/>
    <property type="match status" value="1"/>
</dbReference>
<dbReference type="PANTHER" id="PTHR10434">
    <property type="entry name" value="1-ACYL-SN-GLYCEROL-3-PHOSPHATE ACYLTRANSFERASE"/>
    <property type="match status" value="1"/>
</dbReference>
<comment type="catalytic activity">
    <reaction evidence="7">
        <text>a 1-acyl-sn-glycero-3-phosphate + an acyl-CoA = a 1,2-diacyl-sn-glycero-3-phosphate + CoA</text>
        <dbReference type="Rhea" id="RHEA:19709"/>
        <dbReference type="ChEBI" id="CHEBI:57287"/>
        <dbReference type="ChEBI" id="CHEBI:57970"/>
        <dbReference type="ChEBI" id="CHEBI:58342"/>
        <dbReference type="ChEBI" id="CHEBI:58608"/>
        <dbReference type="EC" id="2.3.1.51"/>
    </reaction>
</comment>
<keyword evidence="7" id="KW-0594">Phospholipid biosynthesis</keyword>
<name>A0A8S1J5V5_9CHLO</name>
<comment type="domain">
    <text evidence="7">The HXXXXD motif is essential for acyltransferase activity and may constitute the binding site for the phosphate moiety of the glycerol-3-phosphate.</text>
</comment>
<evidence type="ECO:0000313" key="11">
    <source>
        <dbReference type="Proteomes" id="UP000708148"/>
    </source>
</evidence>
<dbReference type="SUPFAM" id="SSF69593">
    <property type="entry name" value="Glycerol-3-phosphate (1)-acyltransferase"/>
    <property type="match status" value="1"/>
</dbReference>
<comment type="caution">
    <text evidence="10">The sequence shown here is derived from an EMBL/GenBank/DDBJ whole genome shotgun (WGS) entry which is preliminary data.</text>
</comment>
<evidence type="ECO:0000256" key="5">
    <source>
        <dbReference type="ARBA" id="ARBA00023098"/>
    </source>
</evidence>
<dbReference type="GO" id="GO:0016020">
    <property type="term" value="C:membrane"/>
    <property type="evidence" value="ECO:0007669"/>
    <property type="project" value="InterPro"/>
</dbReference>
<dbReference type="AlphaFoldDB" id="A0A8S1J5V5"/>
<sequence length="218" mass="24577">MLVIYPIVLKLDKYRRRAQHAVNTLWAKLGSFPFYRVKIEGRQHLPPNVQAAVYVANHQSFLDIFSLFHLNRSFKFISKSSIFYIPIVGWSMFLTGHVMLNRVDRRSQLRVLQECERLLSRGASLLFFPEGTRSVDQKLAPFKKGGFTVAVRTGAPVVPITVLGAGDMMPSGKEAFMYPGEVRMIVHPPMEAKGENAQELCDKARAVIASAMPQRLVS</sequence>
<evidence type="ECO:0000313" key="10">
    <source>
        <dbReference type="EMBL" id="CAD7703020.1"/>
    </source>
</evidence>
<dbReference type="GO" id="GO:0003841">
    <property type="term" value="F:1-acylglycerol-3-phosphate O-acyltransferase activity"/>
    <property type="evidence" value="ECO:0007669"/>
    <property type="project" value="UniProtKB-UniRule"/>
</dbReference>
<proteinExistence type="inferred from homology"/>
<dbReference type="Pfam" id="PF01553">
    <property type="entry name" value="Acyltransferase"/>
    <property type="match status" value="1"/>
</dbReference>
<evidence type="ECO:0000256" key="8">
    <source>
        <dbReference type="SAM" id="Phobius"/>
    </source>
</evidence>
<keyword evidence="4 7" id="KW-0808">Transferase</keyword>
<dbReference type="SMART" id="SM00563">
    <property type="entry name" value="PlsC"/>
    <property type="match status" value="1"/>
</dbReference>
<protein>
    <recommendedName>
        <fullName evidence="7">1-acyl-sn-glycerol-3-phosphate acyltransferase</fullName>
        <ecNumber evidence="7">2.3.1.51</ecNumber>
    </recommendedName>
</protein>
<dbReference type="InterPro" id="IPR004552">
    <property type="entry name" value="AGP_acyltrans"/>
</dbReference>
<keyword evidence="11" id="KW-1185">Reference proteome</keyword>
<dbReference type="EMBL" id="CAJHUC010002035">
    <property type="protein sequence ID" value="CAD7703020.1"/>
    <property type="molecule type" value="Genomic_DNA"/>
</dbReference>
<dbReference type="OrthoDB" id="417078at2759"/>
<keyword evidence="5 7" id="KW-0443">Lipid metabolism</keyword>
<keyword evidence="8" id="KW-1133">Transmembrane helix</keyword>
<evidence type="ECO:0000256" key="7">
    <source>
        <dbReference type="RuleBase" id="RU361267"/>
    </source>
</evidence>
<keyword evidence="8" id="KW-0472">Membrane</keyword>
<keyword evidence="6 7" id="KW-0012">Acyltransferase</keyword>
<organism evidence="10 11">
    <name type="scientific">Ostreobium quekettii</name>
    <dbReference type="NCBI Taxonomy" id="121088"/>
    <lineage>
        <taxon>Eukaryota</taxon>
        <taxon>Viridiplantae</taxon>
        <taxon>Chlorophyta</taxon>
        <taxon>core chlorophytes</taxon>
        <taxon>Ulvophyceae</taxon>
        <taxon>TCBD clade</taxon>
        <taxon>Bryopsidales</taxon>
        <taxon>Ostreobineae</taxon>
        <taxon>Ostreobiaceae</taxon>
        <taxon>Ostreobium</taxon>
    </lineage>
</organism>
<comment type="pathway">
    <text evidence="1">Lipid metabolism.</text>
</comment>
<dbReference type="EC" id="2.3.1.51" evidence="7"/>
<feature type="domain" description="Phospholipid/glycerol acyltransferase" evidence="9">
    <location>
        <begin position="52"/>
        <end position="165"/>
    </location>
</feature>